<evidence type="ECO:0000256" key="1">
    <source>
        <dbReference type="SAM" id="MobiDB-lite"/>
    </source>
</evidence>
<protein>
    <submittedName>
        <fullName evidence="2">YdaU family protein</fullName>
    </submittedName>
</protein>
<dbReference type="Proteomes" id="UP001567350">
    <property type="component" value="Unassembled WGS sequence"/>
</dbReference>
<organism evidence="2 3">
    <name type="scientific">Comamonas jiangduensis</name>
    <dbReference type="NCBI Taxonomy" id="1194168"/>
    <lineage>
        <taxon>Bacteria</taxon>
        <taxon>Pseudomonadati</taxon>
        <taxon>Pseudomonadota</taxon>
        <taxon>Betaproteobacteria</taxon>
        <taxon>Burkholderiales</taxon>
        <taxon>Comamonadaceae</taxon>
        <taxon>Comamonas</taxon>
    </lineage>
</organism>
<feature type="region of interest" description="Disordered" evidence="1">
    <location>
        <begin position="168"/>
        <end position="201"/>
    </location>
</feature>
<keyword evidence="3" id="KW-1185">Reference proteome</keyword>
<dbReference type="Pfam" id="PF07120">
    <property type="entry name" value="DUF1376"/>
    <property type="match status" value="1"/>
</dbReference>
<reference evidence="2 3" key="1">
    <citation type="submission" date="2024-08" db="EMBL/GenBank/DDBJ databases">
        <authorList>
            <person name="Feng Z."/>
            <person name="Ronholm J."/>
        </authorList>
    </citation>
    <scope>NUCLEOTIDE SEQUENCE [LARGE SCALE GENOMIC DNA]</scope>
    <source>
        <strain evidence="2 3">4-AB0-8</strain>
    </source>
</reference>
<dbReference type="EMBL" id="JBGJLR010000015">
    <property type="protein sequence ID" value="MEZ2740296.1"/>
    <property type="molecule type" value="Genomic_DNA"/>
</dbReference>
<dbReference type="InterPro" id="IPR010781">
    <property type="entry name" value="DUF1376"/>
</dbReference>
<name>A0ABV4IEM1_9BURK</name>
<feature type="compositionally biased region" description="Low complexity" evidence="1">
    <location>
        <begin position="171"/>
        <end position="194"/>
    </location>
</feature>
<evidence type="ECO:0000313" key="2">
    <source>
        <dbReference type="EMBL" id="MEZ2740296.1"/>
    </source>
</evidence>
<evidence type="ECO:0000313" key="3">
    <source>
        <dbReference type="Proteomes" id="UP001567350"/>
    </source>
</evidence>
<dbReference type="RefSeq" id="WP_370893072.1">
    <property type="nucleotide sequence ID" value="NZ_JBGJLR010000015.1"/>
</dbReference>
<accession>A0ABV4IEM1</accession>
<comment type="caution">
    <text evidence="2">The sequence shown here is derived from an EMBL/GenBank/DDBJ whole genome shotgun (WGS) entry which is preliminary data.</text>
</comment>
<sequence>MHVYSHHIGDFNTATLHLSRLERSIYRDALEYYYVTESPLDGSDFDLLARRLRCETDAEKDALRFVLAEFFDIDESAGCYIQPRCERELAEYRVAVAASGAVKANVNKRQQVHREQRKAMFAALRAKGVVLPWDARTPDVRAAFEEHCKGVDLSRTSHAPVTANHIPLPIPQNQVIPPNPPAGGAEAGDAAQSAEQPGDGQQAVRMQNPAATVAQLLAFFPEKRRTRAVEVARLVVELVEGGSVTEGVLLAAAAAQSTLLCADDGKACPSVLRWLRESRWKDPVAGVAGGVAGCVSGAVTGGVTGVTGVAGNWMQSRSGVEAMGIQLGLGAWDENKDRLFATYDARVMDAYRQKFGVASYAH</sequence>
<proteinExistence type="predicted"/>
<gene>
    <name evidence="2" type="ORF">ACBP88_12715</name>
</gene>